<dbReference type="RefSeq" id="XP_062788765.1">
    <property type="nucleotide sequence ID" value="XM_062932714.1"/>
</dbReference>
<evidence type="ECO:0000256" key="13">
    <source>
        <dbReference type="ARBA" id="ARBA00033251"/>
    </source>
</evidence>
<evidence type="ECO:0000256" key="10">
    <source>
        <dbReference type="ARBA" id="ARBA00023128"/>
    </source>
</evidence>
<comment type="subcellular location">
    <subcellularLocation>
        <location evidence="2">Mitochondrion</location>
    </subcellularLocation>
</comment>
<dbReference type="PANTHER" id="PTHR23342:SF4">
    <property type="entry name" value="AMINO-ACID ACETYLTRANSFERASE, MITOCHONDRIAL"/>
    <property type="match status" value="1"/>
</dbReference>
<comment type="similarity">
    <text evidence="4">Belongs to the acetyltransferase family.</text>
</comment>
<evidence type="ECO:0000256" key="3">
    <source>
        <dbReference type="ARBA" id="ARBA00004925"/>
    </source>
</evidence>
<evidence type="ECO:0000256" key="1">
    <source>
        <dbReference type="ARBA" id="ARBA00002294"/>
    </source>
</evidence>
<feature type="domain" description="N-acetyltransferase" evidence="16">
    <location>
        <begin position="435"/>
        <end position="626"/>
    </location>
</feature>
<evidence type="ECO:0000256" key="15">
    <source>
        <dbReference type="SAM" id="MobiDB-lite"/>
    </source>
</evidence>
<organism evidence="17 18">
    <name type="scientific">Kwoniella shivajii</name>
    <dbReference type="NCBI Taxonomy" id="564305"/>
    <lineage>
        <taxon>Eukaryota</taxon>
        <taxon>Fungi</taxon>
        <taxon>Dikarya</taxon>
        <taxon>Basidiomycota</taxon>
        <taxon>Agaricomycotina</taxon>
        <taxon>Tremellomycetes</taxon>
        <taxon>Tremellales</taxon>
        <taxon>Cryptococcaceae</taxon>
        <taxon>Kwoniella</taxon>
    </lineage>
</organism>
<dbReference type="PROSITE" id="PS51731">
    <property type="entry name" value="GNAT_NAGS"/>
    <property type="match status" value="1"/>
</dbReference>
<gene>
    <name evidence="17" type="ORF">IL334_000952</name>
</gene>
<proteinExistence type="inferred from homology"/>
<keyword evidence="11" id="KW-0012">Acyltransferase</keyword>
<feature type="region of interest" description="Disordered" evidence="15">
    <location>
        <begin position="68"/>
        <end position="104"/>
    </location>
</feature>
<evidence type="ECO:0000256" key="4">
    <source>
        <dbReference type="ARBA" id="ARBA00008694"/>
    </source>
</evidence>
<evidence type="ECO:0000256" key="14">
    <source>
        <dbReference type="ARBA" id="ARBA00048372"/>
    </source>
</evidence>
<keyword evidence="18" id="KW-1185">Reference proteome</keyword>
<evidence type="ECO:0000256" key="9">
    <source>
        <dbReference type="ARBA" id="ARBA00022946"/>
    </source>
</evidence>
<protein>
    <recommendedName>
        <fullName evidence="6">Amino-acid acetyltransferase, mitochondrial</fullName>
        <ecNumber evidence="5">2.3.1.1</ecNumber>
    </recommendedName>
    <alternativeName>
        <fullName evidence="12">Glutamate N-acetyltransferase</fullName>
    </alternativeName>
    <alternativeName>
        <fullName evidence="13">N-acetylglutamate synthase</fullName>
    </alternativeName>
</protein>
<sequence>MRSAVRALLSPVRGRALAVATRAGATTNTNVIHKRYKHDSQTLRDIASEDNDFILSILQASPSVRDSRSYLSSFAPPPSETDILSPQSVPSDTSTSTKGITPDPNPLVNSLLNPILRRPALVKIQGPFTDAQLDSICRGMAHLQKLGLVSVIVVDRDDLPSTESKDRFEAQRQRTIVRHEVERVVHFLSRHRSIARPIFSTVARIHKNDLGENTNTNTNTTANTNEDVFIEEEGLDHVRRAVQEGEIPVLLPVALDEGCRSRRISSNKVLSALANSMGINGTNNLEQQNIASTSTSTSTSTSSSTSTSASQFDLTPLRLLIINREGGIPSYARNGLPHLSINLASEFQYINRTFDTSWKETHPTSLSNLSLARGCLEHMPKESSALVVSHRSPAAMIANLITNKPSYSASLPHALLVESEGRITRDTPTIIRKGLPVRVLRSMEEVDKVKLTKLLETSFRRKLDENNFWKRLENDLDFVIVVGDYAGAAICTLEGKNTIHEKEGGQELKQEQEPICYLDKFAVHPSHQGDGTVDFLWVALRDETYGLGLLDASNPSIGSLRGVGKGRDLVWRSRSDNPVNKWYFERSSGFVKTKDGKWKVFWCDAEQRLKELWREREFGGGRLVKVVENEEKGRTDWWENQIGAIKSAWAA</sequence>
<dbReference type="Pfam" id="PF04768">
    <property type="entry name" value="NAT"/>
    <property type="match status" value="2"/>
</dbReference>
<evidence type="ECO:0000256" key="11">
    <source>
        <dbReference type="ARBA" id="ARBA00023315"/>
    </source>
</evidence>
<feature type="region of interest" description="Disordered" evidence="15">
    <location>
        <begin position="290"/>
        <end position="309"/>
    </location>
</feature>
<comment type="function">
    <text evidence="1">N-acetylglutamate synthase involved in arginine biosynthesis.</text>
</comment>
<evidence type="ECO:0000256" key="5">
    <source>
        <dbReference type="ARBA" id="ARBA00012697"/>
    </source>
</evidence>
<dbReference type="EMBL" id="CP141881">
    <property type="protein sequence ID" value="WRT64025.1"/>
    <property type="molecule type" value="Genomic_DNA"/>
</dbReference>
<dbReference type="Gene3D" id="3.40.1160.10">
    <property type="entry name" value="Acetylglutamate kinase-like"/>
    <property type="match status" value="1"/>
</dbReference>
<feature type="compositionally biased region" description="Polar residues" evidence="15">
    <location>
        <begin position="82"/>
        <end position="99"/>
    </location>
</feature>
<evidence type="ECO:0000259" key="16">
    <source>
        <dbReference type="PROSITE" id="PS51731"/>
    </source>
</evidence>
<comment type="pathway">
    <text evidence="3">Amino-acid biosynthesis; L-arginine biosynthesis; N(2)-acetyl-L-ornithine from L-glutamate: step 1/4.</text>
</comment>
<comment type="catalytic activity">
    <reaction evidence="14">
        <text>L-glutamate + acetyl-CoA = N-acetyl-L-glutamate + CoA + H(+)</text>
        <dbReference type="Rhea" id="RHEA:24292"/>
        <dbReference type="ChEBI" id="CHEBI:15378"/>
        <dbReference type="ChEBI" id="CHEBI:29985"/>
        <dbReference type="ChEBI" id="CHEBI:44337"/>
        <dbReference type="ChEBI" id="CHEBI:57287"/>
        <dbReference type="ChEBI" id="CHEBI:57288"/>
        <dbReference type="EC" id="2.3.1.1"/>
    </reaction>
</comment>
<keyword evidence="8" id="KW-0808">Transferase</keyword>
<keyword evidence="9" id="KW-0809">Transit peptide</keyword>
<evidence type="ECO:0000256" key="8">
    <source>
        <dbReference type="ARBA" id="ARBA00022679"/>
    </source>
</evidence>
<dbReference type="EC" id="2.3.1.1" evidence="5"/>
<dbReference type="GeneID" id="87953083"/>
<dbReference type="InterPro" id="IPR006855">
    <property type="entry name" value="Vertebrate-like_GNAT_dom"/>
</dbReference>
<keyword evidence="10" id="KW-0496">Mitochondrion</keyword>
<dbReference type="Proteomes" id="UP001329825">
    <property type="component" value="Chromosome 1"/>
</dbReference>
<feature type="compositionally biased region" description="Low complexity" evidence="15">
    <location>
        <begin position="291"/>
        <end position="309"/>
    </location>
</feature>
<dbReference type="InterPro" id="IPR036393">
    <property type="entry name" value="AceGlu_kinase-like_sf"/>
</dbReference>
<evidence type="ECO:0000256" key="12">
    <source>
        <dbReference type="ARBA" id="ARBA00030346"/>
    </source>
</evidence>
<evidence type="ECO:0000313" key="17">
    <source>
        <dbReference type="EMBL" id="WRT64025.1"/>
    </source>
</evidence>
<evidence type="ECO:0000256" key="6">
    <source>
        <dbReference type="ARBA" id="ARBA00018802"/>
    </source>
</evidence>
<evidence type="ECO:0000256" key="2">
    <source>
        <dbReference type="ARBA" id="ARBA00004173"/>
    </source>
</evidence>
<dbReference type="PANTHER" id="PTHR23342">
    <property type="entry name" value="N-ACETYLGLUTAMATE SYNTHASE"/>
    <property type="match status" value="1"/>
</dbReference>
<evidence type="ECO:0000313" key="18">
    <source>
        <dbReference type="Proteomes" id="UP001329825"/>
    </source>
</evidence>
<reference evidence="17 18" key="1">
    <citation type="submission" date="2024-01" db="EMBL/GenBank/DDBJ databases">
        <title>Comparative genomics of Cryptococcus and Kwoniella reveals pathogenesis evolution and contrasting modes of karyotype evolution via chromosome fusion or intercentromeric recombination.</title>
        <authorList>
            <person name="Coelho M.A."/>
            <person name="David-Palma M."/>
            <person name="Shea T."/>
            <person name="Bowers K."/>
            <person name="McGinley-Smith S."/>
            <person name="Mohammad A.W."/>
            <person name="Gnirke A."/>
            <person name="Yurkov A.M."/>
            <person name="Nowrousian M."/>
            <person name="Sun S."/>
            <person name="Cuomo C.A."/>
            <person name="Heitman J."/>
        </authorList>
    </citation>
    <scope>NUCLEOTIDE SEQUENCE [LARGE SCALE GENOMIC DNA]</scope>
    <source>
        <strain evidence="17">CBS 11374</strain>
    </source>
</reference>
<name>A0ABZ1CS59_9TREE</name>
<dbReference type="Gene3D" id="3.40.630.30">
    <property type="match status" value="1"/>
</dbReference>
<accession>A0ABZ1CS59</accession>
<evidence type="ECO:0000256" key="7">
    <source>
        <dbReference type="ARBA" id="ARBA00022605"/>
    </source>
</evidence>
<keyword evidence="7" id="KW-0028">Amino-acid biosynthesis</keyword>